<accession>A0A841T787</accession>
<gene>
    <name evidence="7" type="ORF">H7B67_28745</name>
</gene>
<dbReference type="InterPro" id="IPR015860">
    <property type="entry name" value="ABC_transpr_TagH-like"/>
</dbReference>
<dbReference type="GO" id="GO:0016020">
    <property type="term" value="C:membrane"/>
    <property type="evidence" value="ECO:0007669"/>
    <property type="project" value="InterPro"/>
</dbReference>
<dbReference type="SMART" id="SM00382">
    <property type="entry name" value="AAA"/>
    <property type="match status" value="1"/>
</dbReference>
<dbReference type="GO" id="GO:0016887">
    <property type="term" value="F:ATP hydrolysis activity"/>
    <property type="evidence" value="ECO:0007669"/>
    <property type="project" value="InterPro"/>
</dbReference>
<evidence type="ECO:0000256" key="4">
    <source>
        <dbReference type="ARBA" id="ARBA00022840"/>
    </source>
</evidence>
<dbReference type="PANTHER" id="PTHR46743:SF2">
    <property type="entry name" value="TEICHOIC ACIDS EXPORT ATP-BINDING PROTEIN TAGH"/>
    <property type="match status" value="1"/>
</dbReference>
<comment type="similarity">
    <text evidence="1">Belongs to the ABC transporter superfamily.</text>
</comment>
<sequence length="420" mass="47443">MDAAISVENLKKSFRVYQEKPATLKEKLLRIRKDQYKEIPIVNDVSFTIKEGEMVGLIGQNGSGKSTLLKLLTQIIYPASGKIQINGRVSSLLELGAGFHPDFTGIENIYMNASIFGLSKKEISKRVDQIIEFSELEEFIHNPVRTYSSGMYMRLAFATAINVEPDVLLVDEVLAVGDASFQRKCLNRIKELKNKNKTIVLVTHDHGVVERLCDRAIWLQAGKIREDGPPTQVVNEYLKYLAEQDASRETAGAAEEQIVETAELESIEVEENTLDSALRWGSKDIEITGVRTLNRKSSQESLFASVDSMVIEIDYIVRKKLSDTPIFGVAIHTNDRIRVYGTNTQIDEYELDTTIKKGTLQFSIPALQLTEGDYVLDVAVHDTSGKMFDYHTECKAFRVISRVRDVGIYQMPHEWNTIKR</sequence>
<dbReference type="GO" id="GO:0140359">
    <property type="term" value="F:ABC-type transporter activity"/>
    <property type="evidence" value="ECO:0007669"/>
    <property type="project" value="InterPro"/>
</dbReference>
<evidence type="ECO:0000256" key="5">
    <source>
        <dbReference type="ARBA" id="ARBA00022967"/>
    </source>
</evidence>
<protein>
    <submittedName>
        <fullName evidence="7">ABC transporter ATP-binding protein</fullName>
    </submittedName>
</protein>
<dbReference type="RefSeq" id="WP_185123341.1">
    <property type="nucleotide sequence ID" value="NZ_JACJVQ010000028.1"/>
</dbReference>
<dbReference type="Proteomes" id="UP000535838">
    <property type="component" value="Unassembled WGS sequence"/>
</dbReference>
<evidence type="ECO:0000256" key="1">
    <source>
        <dbReference type="ARBA" id="ARBA00005417"/>
    </source>
</evidence>
<keyword evidence="4 7" id="KW-0067">ATP-binding</keyword>
<dbReference type="Gene3D" id="3.40.50.300">
    <property type="entry name" value="P-loop containing nucleotide triphosphate hydrolases"/>
    <property type="match status" value="1"/>
</dbReference>
<dbReference type="Pfam" id="PF00005">
    <property type="entry name" value="ABC_tran"/>
    <property type="match status" value="1"/>
</dbReference>
<dbReference type="PROSITE" id="PS50893">
    <property type="entry name" value="ABC_TRANSPORTER_2"/>
    <property type="match status" value="1"/>
</dbReference>
<feature type="domain" description="ABC transporter" evidence="6">
    <location>
        <begin position="26"/>
        <end position="246"/>
    </location>
</feature>
<proteinExistence type="inferred from homology"/>
<evidence type="ECO:0000256" key="3">
    <source>
        <dbReference type="ARBA" id="ARBA00022741"/>
    </source>
</evidence>
<dbReference type="InterPro" id="IPR003593">
    <property type="entry name" value="AAA+_ATPase"/>
</dbReference>
<dbReference type="Gene3D" id="2.70.50.60">
    <property type="entry name" value="abc- transporter (atp binding component) like domain"/>
    <property type="match status" value="1"/>
</dbReference>
<keyword evidence="8" id="KW-1185">Reference proteome</keyword>
<dbReference type="GO" id="GO:0005524">
    <property type="term" value="F:ATP binding"/>
    <property type="evidence" value="ECO:0007669"/>
    <property type="project" value="UniProtKB-KW"/>
</dbReference>
<evidence type="ECO:0000313" key="7">
    <source>
        <dbReference type="EMBL" id="MBB6638138.1"/>
    </source>
</evidence>
<dbReference type="InterPro" id="IPR029439">
    <property type="entry name" value="Wzt_C"/>
</dbReference>
<dbReference type="CDD" id="cd10147">
    <property type="entry name" value="Wzt_C-like"/>
    <property type="match status" value="1"/>
</dbReference>
<dbReference type="InterPro" id="IPR027417">
    <property type="entry name" value="P-loop_NTPase"/>
</dbReference>
<evidence type="ECO:0000256" key="2">
    <source>
        <dbReference type="ARBA" id="ARBA00022448"/>
    </source>
</evidence>
<keyword evidence="2" id="KW-0813">Transport</keyword>
<dbReference type="EMBL" id="JACJVQ010000028">
    <property type="protein sequence ID" value="MBB6638138.1"/>
    <property type="molecule type" value="Genomic_DNA"/>
</dbReference>
<comment type="caution">
    <text evidence="7">The sequence shown here is derived from an EMBL/GenBank/DDBJ whole genome shotgun (WGS) entry which is preliminary data.</text>
</comment>
<dbReference type="InterPro" id="IPR003439">
    <property type="entry name" value="ABC_transporter-like_ATP-bd"/>
</dbReference>
<dbReference type="Pfam" id="PF14524">
    <property type="entry name" value="Wzt_C"/>
    <property type="match status" value="1"/>
</dbReference>
<dbReference type="AlphaFoldDB" id="A0A841T787"/>
<keyword evidence="3" id="KW-0547">Nucleotide-binding</keyword>
<reference evidence="7 8" key="1">
    <citation type="submission" date="2020-08" db="EMBL/GenBank/DDBJ databases">
        <title>Cohnella phylogeny.</title>
        <authorList>
            <person name="Dunlap C."/>
        </authorList>
    </citation>
    <scope>NUCLEOTIDE SEQUENCE [LARGE SCALE GENOMIC DNA]</scope>
    <source>
        <strain evidence="7 8">DSM 25241</strain>
    </source>
</reference>
<dbReference type="CDD" id="cd03220">
    <property type="entry name" value="ABC_KpsT_Wzt"/>
    <property type="match status" value="1"/>
</dbReference>
<name>A0A841T787_9BACL</name>
<organism evidence="7 8">
    <name type="scientific">Cohnella thailandensis</name>
    <dbReference type="NCBI Taxonomy" id="557557"/>
    <lineage>
        <taxon>Bacteria</taxon>
        <taxon>Bacillati</taxon>
        <taxon>Bacillota</taxon>
        <taxon>Bacilli</taxon>
        <taxon>Bacillales</taxon>
        <taxon>Paenibacillaceae</taxon>
        <taxon>Cohnella</taxon>
    </lineage>
</organism>
<dbReference type="SUPFAM" id="SSF52540">
    <property type="entry name" value="P-loop containing nucleoside triphosphate hydrolases"/>
    <property type="match status" value="1"/>
</dbReference>
<evidence type="ECO:0000313" key="8">
    <source>
        <dbReference type="Proteomes" id="UP000535838"/>
    </source>
</evidence>
<dbReference type="InterPro" id="IPR050683">
    <property type="entry name" value="Bact_Polysacc_Export_ATP-bd"/>
</dbReference>
<evidence type="ECO:0000259" key="6">
    <source>
        <dbReference type="PROSITE" id="PS50893"/>
    </source>
</evidence>
<keyword evidence="5" id="KW-1278">Translocase</keyword>
<dbReference type="PANTHER" id="PTHR46743">
    <property type="entry name" value="TEICHOIC ACIDS EXPORT ATP-BINDING PROTEIN TAGH"/>
    <property type="match status" value="1"/>
</dbReference>